<dbReference type="Gene3D" id="3.30.300.20">
    <property type="match status" value="1"/>
</dbReference>
<name>A0A642C3N4_BACOV</name>
<sequence length="50" mass="5660">METTRQNKISRLLQKELSEIFLLQTKAMPGILISVSAVRISPDISIARVY</sequence>
<feature type="non-terminal residue" evidence="1">
    <location>
        <position position="50"/>
    </location>
</feature>
<dbReference type="InterPro" id="IPR023799">
    <property type="entry name" value="RbfA_dom_sf"/>
</dbReference>
<organism evidence="1 2">
    <name type="scientific">Bacteroides ovatus</name>
    <dbReference type="NCBI Taxonomy" id="28116"/>
    <lineage>
        <taxon>Bacteria</taxon>
        <taxon>Pseudomonadati</taxon>
        <taxon>Bacteroidota</taxon>
        <taxon>Bacteroidia</taxon>
        <taxon>Bacteroidales</taxon>
        <taxon>Bacteroidaceae</taxon>
        <taxon>Bacteroides</taxon>
    </lineage>
</organism>
<accession>A0A642C3N4</accession>
<dbReference type="SUPFAM" id="SSF89919">
    <property type="entry name" value="Ribosome-binding factor A, RbfA"/>
    <property type="match status" value="1"/>
</dbReference>
<comment type="caution">
    <text evidence="1">The sequence shown here is derived from an EMBL/GenBank/DDBJ whole genome shotgun (WGS) entry which is preliminary data.</text>
</comment>
<evidence type="ECO:0000313" key="2">
    <source>
        <dbReference type="Proteomes" id="UP000435985"/>
    </source>
</evidence>
<gene>
    <name evidence="1" type="ORF">F3B98_30205</name>
</gene>
<dbReference type="EMBL" id="VWFO01000401">
    <property type="protein sequence ID" value="KAA4652917.1"/>
    <property type="molecule type" value="Genomic_DNA"/>
</dbReference>
<dbReference type="AlphaFoldDB" id="A0A642C3N4"/>
<dbReference type="InterPro" id="IPR015946">
    <property type="entry name" value="KH_dom-like_a/b"/>
</dbReference>
<dbReference type="Proteomes" id="UP000435985">
    <property type="component" value="Unassembled WGS sequence"/>
</dbReference>
<protein>
    <submittedName>
        <fullName evidence="1">Ribosome-binding factor A</fullName>
    </submittedName>
</protein>
<proteinExistence type="predicted"/>
<reference evidence="1 2" key="1">
    <citation type="journal article" date="2019" name="Nat. Med.">
        <title>A library of human gut bacterial isolates paired with longitudinal multiomics data enables mechanistic microbiome research.</title>
        <authorList>
            <person name="Poyet M."/>
            <person name="Groussin M."/>
            <person name="Gibbons S.M."/>
            <person name="Avila-Pacheco J."/>
            <person name="Jiang X."/>
            <person name="Kearney S.M."/>
            <person name="Perrotta A.R."/>
            <person name="Berdy B."/>
            <person name="Zhao S."/>
            <person name="Lieberman T.D."/>
            <person name="Swanson P.K."/>
            <person name="Smith M."/>
            <person name="Roesemann S."/>
            <person name="Alexander J.E."/>
            <person name="Rich S.A."/>
            <person name="Livny J."/>
            <person name="Vlamakis H."/>
            <person name="Clish C."/>
            <person name="Bullock K."/>
            <person name="Deik A."/>
            <person name="Scott J."/>
            <person name="Pierce K.A."/>
            <person name="Xavier R.J."/>
            <person name="Alm E.J."/>
        </authorList>
    </citation>
    <scope>NUCLEOTIDE SEQUENCE [LARGE SCALE GENOMIC DNA]</scope>
    <source>
        <strain evidence="1 2">BIOML-A14</strain>
    </source>
</reference>
<evidence type="ECO:0000313" key="1">
    <source>
        <dbReference type="EMBL" id="KAA4652917.1"/>
    </source>
</evidence>